<evidence type="ECO:0000256" key="1">
    <source>
        <dbReference type="ARBA" id="ARBA00001946"/>
    </source>
</evidence>
<dbReference type="GO" id="GO:0052751">
    <property type="term" value="F:GDP-mannose hydrolase activity"/>
    <property type="evidence" value="ECO:0007669"/>
    <property type="project" value="TreeGrafter"/>
</dbReference>
<dbReference type="EMBL" id="JAFNEN010000560">
    <property type="protein sequence ID" value="KAG8180510.1"/>
    <property type="molecule type" value="Genomic_DNA"/>
</dbReference>
<accession>A0AAV6U8C9</accession>
<dbReference type="CDD" id="cd02883">
    <property type="entry name" value="NUDIX_Hydrolase"/>
    <property type="match status" value="1"/>
</dbReference>
<keyword evidence="3" id="KW-0378">Hydrolase</keyword>
<dbReference type="GO" id="GO:0046872">
    <property type="term" value="F:metal ion binding"/>
    <property type="evidence" value="ECO:0007669"/>
    <property type="project" value="UniProtKB-KW"/>
</dbReference>
<dbReference type="InterPro" id="IPR055295">
    <property type="entry name" value="NUDT22/NUDT9-like"/>
</dbReference>
<dbReference type="InterPro" id="IPR000086">
    <property type="entry name" value="NUDIX_hydrolase_dom"/>
</dbReference>
<comment type="cofactor">
    <cofactor evidence="1">
        <name>Mg(2+)</name>
        <dbReference type="ChEBI" id="CHEBI:18420"/>
    </cofactor>
</comment>
<dbReference type="InterPro" id="IPR015797">
    <property type="entry name" value="NUDIX_hydrolase-like_dom_sf"/>
</dbReference>
<evidence type="ECO:0000259" key="5">
    <source>
        <dbReference type="PROSITE" id="PS51462"/>
    </source>
</evidence>
<keyword evidence="4" id="KW-0460">Magnesium</keyword>
<dbReference type="Proteomes" id="UP000827092">
    <property type="component" value="Unassembled WGS sequence"/>
</dbReference>
<protein>
    <recommendedName>
        <fullName evidence="5">Nudix hydrolase domain-containing protein</fullName>
    </recommendedName>
</protein>
<dbReference type="SUPFAM" id="SSF55811">
    <property type="entry name" value="Nudix"/>
    <property type="match status" value="1"/>
</dbReference>
<evidence type="ECO:0000313" key="7">
    <source>
        <dbReference type="Proteomes" id="UP000827092"/>
    </source>
</evidence>
<dbReference type="PANTHER" id="PTHR31835">
    <property type="entry name" value="URIDINE DIPHOSPHATE GLUCOSE PYROPHOSPHATASE"/>
    <property type="match status" value="1"/>
</dbReference>
<name>A0AAV6U8C9_9ARAC</name>
<evidence type="ECO:0000313" key="6">
    <source>
        <dbReference type="EMBL" id="KAG8180510.1"/>
    </source>
</evidence>
<keyword evidence="2" id="KW-0479">Metal-binding</keyword>
<evidence type="ECO:0000256" key="3">
    <source>
        <dbReference type="ARBA" id="ARBA00022801"/>
    </source>
</evidence>
<evidence type="ECO:0000256" key="2">
    <source>
        <dbReference type="ARBA" id="ARBA00022723"/>
    </source>
</evidence>
<gene>
    <name evidence="6" type="ORF">JTE90_007465</name>
</gene>
<comment type="caution">
    <text evidence="6">The sequence shown here is derived from an EMBL/GenBank/DDBJ whole genome shotgun (WGS) entry which is preliminary data.</text>
</comment>
<reference evidence="6 7" key="1">
    <citation type="journal article" date="2022" name="Nat. Ecol. Evol.">
        <title>A masculinizing supergene underlies an exaggerated male reproductive morph in a spider.</title>
        <authorList>
            <person name="Hendrickx F."/>
            <person name="De Corte Z."/>
            <person name="Sonet G."/>
            <person name="Van Belleghem S.M."/>
            <person name="Kostlbacher S."/>
            <person name="Vangestel C."/>
        </authorList>
    </citation>
    <scope>NUCLEOTIDE SEQUENCE [LARGE SCALE GENOMIC DNA]</scope>
    <source>
        <strain evidence="6">W744_W776</strain>
    </source>
</reference>
<organism evidence="6 7">
    <name type="scientific">Oedothorax gibbosus</name>
    <dbReference type="NCBI Taxonomy" id="931172"/>
    <lineage>
        <taxon>Eukaryota</taxon>
        <taxon>Metazoa</taxon>
        <taxon>Ecdysozoa</taxon>
        <taxon>Arthropoda</taxon>
        <taxon>Chelicerata</taxon>
        <taxon>Arachnida</taxon>
        <taxon>Araneae</taxon>
        <taxon>Araneomorphae</taxon>
        <taxon>Entelegynae</taxon>
        <taxon>Araneoidea</taxon>
        <taxon>Linyphiidae</taxon>
        <taxon>Erigoninae</taxon>
        <taxon>Oedothorax</taxon>
    </lineage>
</organism>
<dbReference type="PANTHER" id="PTHR31835:SF1">
    <property type="entry name" value="URIDINE DIPHOSPHATE GLUCOSE PYROPHOSPHATASE NUDT22"/>
    <property type="match status" value="1"/>
</dbReference>
<feature type="domain" description="Nudix hydrolase" evidence="5">
    <location>
        <begin position="118"/>
        <end position="288"/>
    </location>
</feature>
<sequence length="290" mass="32794">MDLKDSLKILCSPGKGYSQSSISLEFSDEFCMKSHPLHASIETEWKKKLKESINLFNASKFRLHRIIFQQAYEDHSYPLKLYVGTTSYKDFIGTNCAPYAHKLVQDGLEKSNSQLYLSDPIGVGGLLVTSDDQLVFIKRSEKCAEMPGLIDRPGGHPEPSEVQTVTGQSLKDVDPSAIVEEIFQSVLKEIRDEVNIPVHELSQPILLGVGYNPNTWKRPSMEFYVRCNLSSDQVAALYKEQTQAESDESTEILIVPVAEVLKSCLENFKYFNKLTHPAKTALYFLKIFFK</sequence>
<dbReference type="PROSITE" id="PS51462">
    <property type="entry name" value="NUDIX"/>
    <property type="match status" value="1"/>
</dbReference>
<keyword evidence="7" id="KW-1185">Reference proteome</keyword>
<dbReference type="Gene3D" id="3.90.79.10">
    <property type="entry name" value="Nucleoside Triphosphate Pyrophosphohydrolase"/>
    <property type="match status" value="1"/>
</dbReference>
<dbReference type="AlphaFoldDB" id="A0AAV6U8C9"/>
<proteinExistence type="predicted"/>
<evidence type="ECO:0000256" key="4">
    <source>
        <dbReference type="ARBA" id="ARBA00022842"/>
    </source>
</evidence>